<comment type="caution">
    <text evidence="2">The sequence shown here is derived from an EMBL/GenBank/DDBJ whole genome shotgun (WGS) entry which is preliminary data.</text>
</comment>
<evidence type="ECO:0000259" key="1">
    <source>
        <dbReference type="PROSITE" id="PS50525"/>
    </source>
</evidence>
<evidence type="ECO:0000313" key="2">
    <source>
        <dbReference type="EMBL" id="ERJ32642.1"/>
    </source>
</evidence>
<dbReference type="InterPro" id="IPR027603">
    <property type="entry name" value="LIC12162"/>
</dbReference>
<dbReference type="GO" id="GO:0003968">
    <property type="term" value="F:RNA-directed RNA polymerase activity"/>
    <property type="evidence" value="ECO:0007669"/>
    <property type="project" value="InterPro"/>
</dbReference>
<reference evidence="2 3" key="1">
    <citation type="journal article" date="2013" name="BMC Genomics">
        <title>Comparative genomics of Campylobacter concisus isolates reveals genetic diversity and provides insights into disease association.</title>
        <authorList>
            <person name="Deshpande N.P."/>
            <person name="Kaakoush N.O."/>
            <person name="Wilkins M.R."/>
            <person name="Mitchell H.M."/>
        </authorList>
    </citation>
    <scope>NUCLEOTIDE SEQUENCE [LARGE SCALE GENOMIC DNA]</scope>
    <source>
        <strain evidence="2 3">UNSW2</strain>
    </source>
</reference>
<dbReference type="RefSeq" id="WP_021092089.1">
    <property type="nucleotide sequence ID" value="NZ_ANNJ01000002.1"/>
</dbReference>
<dbReference type="PROSITE" id="PS50525">
    <property type="entry name" value="RDRP_SSRNA_NEG_SEG"/>
    <property type="match status" value="1"/>
</dbReference>
<protein>
    <recommendedName>
        <fullName evidence="1">RdRp catalytic domain-containing protein</fullName>
    </recommendedName>
</protein>
<sequence length="590" mass="70400">MMSDKSVFLCTTALEGTWDANADKLLFLGEHCRLFDKKKYYEKLNYQIFKYIWSDKREIDRALKYCIDIFDEIVEKLAELLNDYHGVNYSIKYWQDILSPWLQYYILTIYDRYMHIKMVYMEYEYLYTNILSEDDFSFIATTKDFFDHAHSDDYFNLQIYSQVVKFLNLKSNVISINHPRIQTKIEIGNKKPLIKKALGVVSSVLNRLNFNKKVVIVSPYFKFHAIRHCLKLFIYSKFRIVFDNMNYPISMDVQPNLSIRKELFRNVNFTDEFKNFLFYSFIQNFPIIYLEAYKDFDKKIDELKLQPPKIVYSANALYHNEFFRFFCAKHRKTIIVAYGQHGGDFGIDKVNIPEEIEGKFCDIYYTYGWKKEGVSCGILPQQPLARRSRNNKIVLVMTCMPRYLHCITYIEDGAKMLQYIENTKVFLNKLKYDSLLNIRTYHGDYGWNVKNRLLECGKKLFFDTKTNYYKQISSSRLNVFDHMHTGYLESLSLNKPTLIFIAKGVYSFREEVKPYISDLIEAKILFIGAEECADFINKNYEKIEMWWNTKEVQNAKNLFLHKYFRTSSNWVEEWIKEFDMLLESGCANKA</sequence>
<evidence type="ECO:0000313" key="3">
    <source>
        <dbReference type="Proteomes" id="UP000016625"/>
    </source>
</evidence>
<dbReference type="GO" id="GO:0039694">
    <property type="term" value="P:viral RNA genome replication"/>
    <property type="evidence" value="ECO:0007669"/>
    <property type="project" value="InterPro"/>
</dbReference>
<dbReference type="EMBL" id="ANNJ01000002">
    <property type="protein sequence ID" value="ERJ32642.1"/>
    <property type="molecule type" value="Genomic_DNA"/>
</dbReference>
<name>U2FPJ0_9BACT</name>
<organism evidence="2 3">
    <name type="scientific">Campylobacter concisus UNSW2</name>
    <dbReference type="NCBI Taxonomy" id="1242965"/>
    <lineage>
        <taxon>Bacteria</taxon>
        <taxon>Pseudomonadati</taxon>
        <taxon>Campylobacterota</taxon>
        <taxon>Epsilonproteobacteria</taxon>
        <taxon>Campylobacterales</taxon>
        <taxon>Campylobacteraceae</taxon>
        <taxon>Campylobacter</taxon>
    </lineage>
</organism>
<dbReference type="InterPro" id="IPR007099">
    <property type="entry name" value="RNA-dir_pol_NSvirus"/>
</dbReference>
<gene>
    <name evidence="2" type="ORF">UNSW2_763</name>
</gene>
<dbReference type="Proteomes" id="UP000016625">
    <property type="component" value="Unassembled WGS sequence"/>
</dbReference>
<dbReference type="NCBIfam" id="TIGR04331">
    <property type="entry name" value="o_ant_LIC12162"/>
    <property type="match status" value="1"/>
</dbReference>
<dbReference type="PATRIC" id="fig|1242965.3.peg.130"/>
<accession>U2FPJ0</accession>
<dbReference type="AlphaFoldDB" id="U2FPJ0"/>
<feature type="domain" description="RdRp catalytic" evidence="1">
    <location>
        <begin position="1"/>
        <end position="172"/>
    </location>
</feature>
<proteinExistence type="predicted"/>